<dbReference type="RefSeq" id="WP_289544282.1">
    <property type="nucleotide sequence ID" value="NZ_JAUDDZ010000002.1"/>
</dbReference>
<gene>
    <name evidence="1" type="ORF">QUW28_02415</name>
</gene>
<reference evidence="1 2" key="2">
    <citation type="submission" date="2023-06" db="EMBL/GenBank/DDBJ databases">
        <authorList>
            <person name="Zeman M."/>
            <person name="Kubasova T."/>
            <person name="Jahodarova E."/>
            <person name="Nykrynova M."/>
            <person name="Rychlik I."/>
        </authorList>
    </citation>
    <scope>NUCLEOTIDE SEQUENCE [LARGE SCALE GENOMIC DNA]</scope>
    <source>
        <strain evidence="1 2">154_Feed</strain>
    </source>
</reference>
<dbReference type="Proteomes" id="UP001529421">
    <property type="component" value="Unassembled WGS sequence"/>
</dbReference>
<sequence length="186" mass="20993">MATEPKSTVFDFERYGVFLRTARQRAGFNRAEEFCNVVTNWIGVKMNKEALYRIEKGVQPPTVEQLIAFGLVLFHGKGINSVLNRTELHHCTTPYADFIAGREGSIYNMMTFDGHHAIHNPGNEDEPIWEPIMPDELGSDVIDEYYYDKLFGKHEAPQPAADDDNPFDDSLPDTVVNIDGTLVDLA</sequence>
<keyword evidence="2" id="KW-1185">Reference proteome</keyword>
<protein>
    <recommendedName>
        <fullName evidence="3">XRE family transcriptional regulator</fullName>
    </recommendedName>
</protein>
<name>A0ABT7V780_9ACTN</name>
<organism evidence="1 2">
    <name type="scientific">Enorma phocaeensis</name>
    <dbReference type="NCBI Taxonomy" id="1871019"/>
    <lineage>
        <taxon>Bacteria</taxon>
        <taxon>Bacillati</taxon>
        <taxon>Actinomycetota</taxon>
        <taxon>Coriobacteriia</taxon>
        <taxon>Coriobacteriales</taxon>
        <taxon>Coriobacteriaceae</taxon>
        <taxon>Enorma</taxon>
    </lineage>
</organism>
<evidence type="ECO:0008006" key="3">
    <source>
        <dbReference type="Google" id="ProtNLM"/>
    </source>
</evidence>
<evidence type="ECO:0000313" key="2">
    <source>
        <dbReference type="Proteomes" id="UP001529421"/>
    </source>
</evidence>
<accession>A0ABT7V780</accession>
<proteinExistence type="predicted"/>
<reference evidence="2" key="1">
    <citation type="submission" date="2023-06" db="EMBL/GenBank/DDBJ databases">
        <title>Identification and characterization of horizontal gene transfer across gut microbiota members of farm animals based on homology search.</title>
        <authorList>
            <person name="Zeman M."/>
            <person name="Kubasova T."/>
            <person name="Jahodarova E."/>
            <person name="Nykrynova M."/>
            <person name="Rychlik I."/>
        </authorList>
    </citation>
    <scope>NUCLEOTIDE SEQUENCE [LARGE SCALE GENOMIC DNA]</scope>
    <source>
        <strain evidence="2">154_Feed</strain>
    </source>
</reference>
<evidence type="ECO:0000313" key="1">
    <source>
        <dbReference type="EMBL" id="MDM8274357.1"/>
    </source>
</evidence>
<dbReference type="EMBL" id="JAUDDZ010000002">
    <property type="protein sequence ID" value="MDM8274357.1"/>
    <property type="molecule type" value="Genomic_DNA"/>
</dbReference>
<comment type="caution">
    <text evidence="1">The sequence shown here is derived from an EMBL/GenBank/DDBJ whole genome shotgun (WGS) entry which is preliminary data.</text>
</comment>